<dbReference type="OrthoDB" id="9717559at2759"/>
<keyword evidence="3 4" id="KW-0539">Nucleus</keyword>
<proteinExistence type="inferred from homology"/>
<dbReference type="RefSeq" id="XP_033693331.1">
    <property type="nucleotide sequence ID" value="XM_033837440.1"/>
</dbReference>
<evidence type="ECO:0000313" key="8">
    <source>
        <dbReference type="RefSeq" id="XP_033693331.1"/>
    </source>
</evidence>
<evidence type="ECO:0000256" key="3">
    <source>
        <dbReference type="PROSITE-ProRule" id="PRU00108"/>
    </source>
</evidence>
<feature type="compositionally biased region" description="Polar residues" evidence="5">
    <location>
        <begin position="331"/>
        <end position="340"/>
    </location>
</feature>
<feature type="region of interest" description="Disordered" evidence="5">
    <location>
        <begin position="292"/>
        <end position="381"/>
    </location>
</feature>
<feature type="compositionally biased region" description="Polar residues" evidence="5">
    <location>
        <begin position="350"/>
        <end position="376"/>
    </location>
</feature>
<feature type="compositionally biased region" description="Low complexity" evidence="5">
    <location>
        <begin position="45"/>
        <end position="58"/>
    </location>
</feature>
<evidence type="ECO:0000256" key="5">
    <source>
        <dbReference type="SAM" id="MobiDB-lite"/>
    </source>
</evidence>
<gene>
    <name evidence="8" type="primary">GSC2</name>
</gene>
<accession>A0A6J3PTP0</accession>
<keyword evidence="3 4" id="KW-0371">Homeobox</keyword>
<dbReference type="GO" id="GO:0005634">
    <property type="term" value="C:nucleus"/>
    <property type="evidence" value="ECO:0007669"/>
    <property type="project" value="UniProtKB-SubCell"/>
</dbReference>
<feature type="DNA-binding region" description="Homeobox" evidence="3">
    <location>
        <begin position="125"/>
        <end position="172"/>
    </location>
</feature>
<evidence type="ECO:0000256" key="1">
    <source>
        <dbReference type="ARBA" id="ARBA00004123"/>
    </source>
</evidence>
<feature type="compositionally biased region" description="Gly residues" evidence="5">
    <location>
        <begin position="239"/>
        <end position="250"/>
    </location>
</feature>
<dbReference type="GO" id="GO:0000978">
    <property type="term" value="F:RNA polymerase II cis-regulatory region sequence-specific DNA binding"/>
    <property type="evidence" value="ECO:0007669"/>
    <property type="project" value="TreeGrafter"/>
</dbReference>
<feature type="compositionally biased region" description="Basic and acidic residues" evidence="5">
    <location>
        <begin position="219"/>
        <end position="232"/>
    </location>
</feature>
<evidence type="ECO:0000259" key="6">
    <source>
        <dbReference type="PROSITE" id="PS50071"/>
    </source>
</evidence>
<dbReference type="CDD" id="cd00086">
    <property type="entry name" value="homeodomain"/>
    <property type="match status" value="1"/>
</dbReference>
<comment type="subcellular location">
    <subcellularLocation>
        <location evidence="1 3 4">Nucleus</location>
    </subcellularLocation>
</comment>
<dbReference type="SMART" id="SM00389">
    <property type="entry name" value="HOX"/>
    <property type="match status" value="1"/>
</dbReference>
<feature type="region of interest" description="Disordered" evidence="5">
    <location>
        <begin position="1"/>
        <end position="58"/>
    </location>
</feature>
<evidence type="ECO:0000256" key="2">
    <source>
        <dbReference type="ARBA" id="ARBA00006503"/>
    </source>
</evidence>
<dbReference type="GO" id="GO:0000981">
    <property type="term" value="F:DNA-binding transcription factor activity, RNA polymerase II-specific"/>
    <property type="evidence" value="ECO:0007669"/>
    <property type="project" value="TreeGrafter"/>
</dbReference>
<evidence type="ECO:0000256" key="4">
    <source>
        <dbReference type="RuleBase" id="RU000682"/>
    </source>
</evidence>
<feature type="compositionally biased region" description="Polar residues" evidence="5">
    <location>
        <begin position="263"/>
        <end position="273"/>
    </location>
</feature>
<dbReference type="FunCoup" id="A0A6J3PTP0">
    <property type="interactions" value="5"/>
</dbReference>
<protein>
    <submittedName>
        <fullName evidence="8">Homeobox protein goosecoid-2 isoform X1</fullName>
    </submittedName>
</protein>
<evidence type="ECO:0000313" key="7">
    <source>
        <dbReference type="Proteomes" id="UP000245320"/>
    </source>
</evidence>
<dbReference type="Gene3D" id="1.10.10.60">
    <property type="entry name" value="Homeodomain-like"/>
    <property type="match status" value="1"/>
</dbReference>
<dbReference type="PANTHER" id="PTHR46643">
    <property type="entry name" value="HOMEOBOX PROTEIN GOOSECOID-RELATED"/>
    <property type="match status" value="1"/>
</dbReference>
<dbReference type="InterPro" id="IPR051440">
    <property type="entry name" value="Goosecoid-like_HB"/>
</dbReference>
<feature type="domain" description="Homeobox" evidence="6">
    <location>
        <begin position="123"/>
        <end position="171"/>
    </location>
</feature>
<keyword evidence="7" id="KW-1185">Reference proteome</keyword>
<dbReference type="InParanoid" id="A0A6J3PTP0"/>
<name>A0A6J3PTP0_TURTR</name>
<dbReference type="InterPro" id="IPR009057">
    <property type="entry name" value="Homeodomain-like_sf"/>
</dbReference>
<feature type="compositionally biased region" description="Low complexity" evidence="5">
    <location>
        <begin position="96"/>
        <end position="107"/>
    </location>
</feature>
<feature type="compositionally biased region" description="Gly residues" evidence="5">
    <location>
        <begin position="108"/>
        <end position="120"/>
    </location>
</feature>
<sequence length="405" mass="42596">MAAARGAAGRRGPGRPCPFSIEHILSGLPESSPPARVARPPPPAGRQSPAEPRQPEAPEAVPCACCCCCGPRAAPRGSPEPAAGLGARLPWPLRLGPAAPLPLAAPTGGSGAPPGAGGPGSQRRTRRHRTIFSEEQLQALEALFVQNQYPDVGTRERLAGRIRLREERVEVGACSLGRVGLAWRAEAHRPRESRGAGSGSRTAGPSGDTRSAHRRLRGSCREPRSPRRRAADGCRVTPGLGGTYGAGSGRGQTYPNRSWERTPASNLVSAQLPASWSSTREPLCVCPRATRPAEGERTDAPCSMSLPSQAQAGRRAGETRGWGAGHRADQLPQSPTTPQEAPSHPRTGATPCQQWHPASSSPPTSCWPQSSPQQGRSPLDWPRTLQRLGGWGLCVLGLVPGAWAS</sequence>
<dbReference type="InterPro" id="IPR001356">
    <property type="entry name" value="HD"/>
</dbReference>
<feature type="region of interest" description="Disordered" evidence="5">
    <location>
        <begin position="96"/>
        <end position="126"/>
    </location>
</feature>
<reference evidence="8" key="1">
    <citation type="submission" date="2025-08" db="UniProtKB">
        <authorList>
            <consortium name="RefSeq"/>
        </authorList>
    </citation>
    <scope>IDENTIFICATION</scope>
    <source>
        <tissue evidence="8">Spleen</tissue>
    </source>
</reference>
<feature type="region of interest" description="Disordered" evidence="5">
    <location>
        <begin position="188"/>
        <end position="273"/>
    </location>
</feature>
<dbReference type="SUPFAM" id="SSF46689">
    <property type="entry name" value="Homeodomain-like"/>
    <property type="match status" value="1"/>
</dbReference>
<dbReference type="PROSITE" id="PS50071">
    <property type="entry name" value="HOMEOBOX_2"/>
    <property type="match status" value="1"/>
</dbReference>
<dbReference type="Proteomes" id="UP000245320">
    <property type="component" value="Chromosome 13"/>
</dbReference>
<keyword evidence="3 4" id="KW-0238">DNA-binding</keyword>
<dbReference type="PANTHER" id="PTHR46643:SF1">
    <property type="entry name" value="HOMEOBOX PROTEIN GOOSECOID-2"/>
    <property type="match status" value="1"/>
</dbReference>
<comment type="similarity">
    <text evidence="2">Belongs to the paired homeobox family. Bicoid subfamily.</text>
</comment>
<dbReference type="CTD" id="2928"/>
<dbReference type="Pfam" id="PF00046">
    <property type="entry name" value="Homeodomain"/>
    <property type="match status" value="1"/>
</dbReference>
<dbReference type="AlphaFoldDB" id="A0A6J3PTP0"/>
<organism evidence="7 8">
    <name type="scientific">Tursiops truncatus</name>
    <name type="common">Atlantic bottle-nosed dolphin</name>
    <name type="synonym">Delphinus truncatus</name>
    <dbReference type="NCBI Taxonomy" id="9739"/>
    <lineage>
        <taxon>Eukaryota</taxon>
        <taxon>Metazoa</taxon>
        <taxon>Chordata</taxon>
        <taxon>Craniata</taxon>
        <taxon>Vertebrata</taxon>
        <taxon>Euteleostomi</taxon>
        <taxon>Mammalia</taxon>
        <taxon>Eutheria</taxon>
        <taxon>Laurasiatheria</taxon>
        <taxon>Artiodactyla</taxon>
        <taxon>Whippomorpha</taxon>
        <taxon>Cetacea</taxon>
        <taxon>Odontoceti</taxon>
        <taxon>Delphinidae</taxon>
        <taxon>Tursiops</taxon>
    </lineage>
</organism>